<reference evidence="1 2" key="1">
    <citation type="submission" date="2023-09" db="EMBL/GenBank/DDBJ databases">
        <title>The genome sequence of Streptomyces anthocyanicus.</title>
        <authorList>
            <person name="Mo P."/>
        </authorList>
    </citation>
    <scope>NUCLEOTIDE SEQUENCE [LARGE SCALE GENOMIC DNA]</scope>
    <source>
        <strain evidence="1 2">JCM 4387</strain>
    </source>
</reference>
<gene>
    <name evidence="1" type="ORF">RI060_21935</name>
</gene>
<dbReference type="Proteomes" id="UP001249394">
    <property type="component" value="Chromosome"/>
</dbReference>
<evidence type="ECO:0000313" key="2">
    <source>
        <dbReference type="Proteomes" id="UP001249394"/>
    </source>
</evidence>
<accession>A0ABY9UBN6</accession>
<protein>
    <submittedName>
        <fullName evidence="1">Uncharacterized protein</fullName>
    </submittedName>
</protein>
<proteinExistence type="predicted"/>
<keyword evidence="2" id="KW-1185">Reference proteome</keyword>
<name>A0ABY9UBN6_STRVL</name>
<sequence>MAWEAGWYYLGAGETGTYWVSWGDTWQGLQFIAADPRGGTTRLHVESHGIQKVAQFGASPLTSYWVTVTNYGDGSNFVLMGQQVG</sequence>
<organism evidence="1 2">
    <name type="scientific">Streptomyces violaceus</name>
    <name type="common">Streptomyces venezuelae</name>
    <dbReference type="NCBI Taxonomy" id="1936"/>
    <lineage>
        <taxon>Bacteria</taxon>
        <taxon>Bacillati</taxon>
        <taxon>Actinomycetota</taxon>
        <taxon>Actinomycetes</taxon>
        <taxon>Kitasatosporales</taxon>
        <taxon>Streptomycetaceae</taxon>
        <taxon>Streptomyces</taxon>
    </lineage>
</organism>
<evidence type="ECO:0000313" key="1">
    <source>
        <dbReference type="EMBL" id="WND19849.1"/>
    </source>
</evidence>
<dbReference type="EMBL" id="CP134213">
    <property type="protein sequence ID" value="WND19849.1"/>
    <property type="molecule type" value="Genomic_DNA"/>
</dbReference>